<accession>A0ABS4KJS4</accession>
<evidence type="ECO:0000313" key="1">
    <source>
        <dbReference type="EMBL" id="MBP2028013.1"/>
    </source>
</evidence>
<evidence type="ECO:0000313" key="2">
    <source>
        <dbReference type="Proteomes" id="UP001314903"/>
    </source>
</evidence>
<evidence type="ECO:0008006" key="3">
    <source>
        <dbReference type="Google" id="ProtNLM"/>
    </source>
</evidence>
<dbReference type="InterPro" id="IPR021321">
    <property type="entry name" value="DUF2922"/>
</dbReference>
<reference evidence="1 2" key="1">
    <citation type="submission" date="2021-03" db="EMBL/GenBank/DDBJ databases">
        <title>Genomic Encyclopedia of Type Strains, Phase IV (KMG-IV): sequencing the most valuable type-strain genomes for metagenomic binning, comparative biology and taxonomic classification.</title>
        <authorList>
            <person name="Goeker M."/>
        </authorList>
    </citation>
    <scope>NUCLEOTIDE SEQUENCE [LARGE SCALE GENOMIC DNA]</scope>
    <source>
        <strain evidence="1 2">DSM 27512</strain>
    </source>
</reference>
<sequence length="71" mass="8187">MQSILHLTFNKASGKKQTYRIPEVIENPDPIKVKALMDYILDKEIFYVKDDVLSSVLEAKLQNISSTEIEF</sequence>
<dbReference type="Pfam" id="PF11148">
    <property type="entry name" value="DUF2922"/>
    <property type="match status" value="1"/>
</dbReference>
<gene>
    <name evidence="1" type="ORF">J2Z35_001812</name>
</gene>
<dbReference type="RefSeq" id="WP_209661072.1">
    <property type="nucleotide sequence ID" value="NZ_JAGGLI010000019.1"/>
</dbReference>
<name>A0ABS4KJS4_9FIRM</name>
<dbReference type="EMBL" id="JAGGLI010000019">
    <property type="protein sequence ID" value="MBP2028013.1"/>
    <property type="molecule type" value="Genomic_DNA"/>
</dbReference>
<protein>
    <recommendedName>
        <fullName evidence="3">DUF2922 domain-containing protein</fullName>
    </recommendedName>
</protein>
<proteinExistence type="predicted"/>
<keyword evidence="2" id="KW-1185">Reference proteome</keyword>
<organism evidence="1 2">
    <name type="scientific">Acetoanaerobium pronyense</name>
    <dbReference type="NCBI Taxonomy" id="1482736"/>
    <lineage>
        <taxon>Bacteria</taxon>
        <taxon>Bacillati</taxon>
        <taxon>Bacillota</taxon>
        <taxon>Clostridia</taxon>
        <taxon>Peptostreptococcales</taxon>
        <taxon>Filifactoraceae</taxon>
        <taxon>Acetoanaerobium</taxon>
    </lineage>
</organism>
<dbReference type="Proteomes" id="UP001314903">
    <property type="component" value="Unassembled WGS sequence"/>
</dbReference>
<comment type="caution">
    <text evidence="1">The sequence shown here is derived from an EMBL/GenBank/DDBJ whole genome shotgun (WGS) entry which is preliminary data.</text>
</comment>